<evidence type="ECO:0000313" key="13">
    <source>
        <dbReference type="Proteomes" id="UP000198688"/>
    </source>
</evidence>
<evidence type="ECO:0000259" key="11">
    <source>
        <dbReference type="SMART" id="SM00984"/>
    </source>
</evidence>
<dbReference type="SUPFAM" id="SSF51735">
    <property type="entry name" value="NAD(P)-binding Rossmann-fold domains"/>
    <property type="match status" value="1"/>
</dbReference>
<feature type="binding site" evidence="10">
    <location>
        <position position="160"/>
    </location>
    <ligand>
        <name>NAD(+)</name>
        <dbReference type="ChEBI" id="CHEBI:57540"/>
    </ligand>
</feature>
<dbReference type="PIRSF" id="PIRSF000124">
    <property type="entry name" value="UDPglc_GDPman_dh"/>
    <property type="match status" value="1"/>
</dbReference>
<dbReference type="GO" id="GO:0000271">
    <property type="term" value="P:polysaccharide biosynthetic process"/>
    <property type="evidence" value="ECO:0007669"/>
    <property type="project" value="InterPro"/>
</dbReference>
<feature type="binding site" evidence="9">
    <location>
        <position position="343"/>
    </location>
    <ligand>
        <name>substrate</name>
    </ligand>
</feature>
<gene>
    <name evidence="12" type="ORF">SAMN04489716_3665</name>
</gene>
<keyword evidence="13" id="KW-1185">Reference proteome</keyword>
<feature type="binding site" evidence="10">
    <location>
        <position position="286"/>
    </location>
    <ligand>
        <name>NAD(+)</name>
        <dbReference type="ChEBI" id="CHEBI:57540"/>
    </ligand>
</feature>
<feature type="binding site" evidence="10">
    <location>
        <position position="35"/>
    </location>
    <ligand>
        <name>NAD(+)</name>
        <dbReference type="ChEBI" id="CHEBI:57540"/>
    </ligand>
</feature>
<evidence type="ECO:0000256" key="8">
    <source>
        <dbReference type="PIRSR" id="PIRSR500134-1"/>
    </source>
</evidence>
<evidence type="ECO:0000256" key="6">
    <source>
        <dbReference type="ARBA" id="ARBA00047473"/>
    </source>
</evidence>
<evidence type="ECO:0000256" key="1">
    <source>
        <dbReference type="ARBA" id="ARBA00004701"/>
    </source>
</evidence>
<feature type="binding site" evidence="9">
    <location>
        <position position="227"/>
    </location>
    <ligand>
        <name>substrate</name>
    </ligand>
</feature>
<protein>
    <recommendedName>
        <fullName evidence="3 7">UDP-glucose 6-dehydrogenase</fullName>
        <ecNumber evidence="3 7">1.1.1.22</ecNumber>
    </recommendedName>
</protein>
<dbReference type="InterPro" id="IPR036220">
    <property type="entry name" value="UDP-Glc/GDP-Man_DH_C_sf"/>
</dbReference>
<dbReference type="NCBIfam" id="TIGR03026">
    <property type="entry name" value="NDP-sugDHase"/>
    <property type="match status" value="1"/>
</dbReference>
<dbReference type="InterPro" id="IPR017476">
    <property type="entry name" value="UDP-Glc/GDP-Man"/>
</dbReference>
<sequence length="454" mass="49516">MKVCVVGTGYVGLTTGVSLAFLGHEVTCVDLDQAKVDMLRGGKCPIYEPGMEELLAEAEPNLTFTTSYEEAIPGADVVFVAVQTPSAADGSPDLRYLRSAAESVAQSLNHDFTVVVNKSTVPIGSGNWVDAILRDSFATREDRPEGVEFAVASNPEFLREGNAISDTLYPDRIVIGSDNPRSLEVLNHLYRPIINQTFTPPTFLPRPEDATAVPLVSTDLASAELIKYAANAFLALKISYANEIGQLAAKVGADITEVARGMGLDQRIGSRFLQPGVGWGGSCFGKDTKALIATAAEYNLEMPIVRAAREVNTRQRAIAVERLQDELRILKGRKIGLLGLAFKPNTDDLRDSPALDIANSLIARGARVKLHDPVASERFRVEQPELAPYLSTTIDDVFTDCDAVVLVTMWSQYLELDWSKFVGLMRTPILLDGRHVLDADRMRRLGYRYVAVSG</sequence>
<feature type="binding site" evidence="9">
    <location>
        <begin position="157"/>
        <end position="160"/>
    </location>
    <ligand>
        <name>substrate</name>
    </ligand>
</feature>
<feature type="domain" description="UDP-glucose/GDP-mannose dehydrogenase C-terminal" evidence="11">
    <location>
        <begin position="336"/>
        <end position="439"/>
    </location>
</feature>
<dbReference type="InterPro" id="IPR008927">
    <property type="entry name" value="6-PGluconate_DH-like_C_sf"/>
</dbReference>
<dbReference type="InterPro" id="IPR036291">
    <property type="entry name" value="NAD(P)-bd_dom_sf"/>
</dbReference>
<dbReference type="Proteomes" id="UP000198688">
    <property type="component" value="Chromosome I"/>
</dbReference>
<feature type="binding site" evidence="10">
    <location>
        <position position="30"/>
    </location>
    <ligand>
        <name>NAD(+)</name>
        <dbReference type="ChEBI" id="CHEBI:57540"/>
    </ligand>
</feature>
<dbReference type="InterPro" id="IPR001732">
    <property type="entry name" value="UDP-Glc/GDP-Man_DH_N"/>
</dbReference>
<evidence type="ECO:0000256" key="9">
    <source>
        <dbReference type="PIRSR" id="PIRSR500134-2"/>
    </source>
</evidence>
<dbReference type="Pfam" id="PF03720">
    <property type="entry name" value="UDPG_MGDP_dh_C"/>
    <property type="match status" value="1"/>
</dbReference>
<dbReference type="RefSeq" id="WP_092545739.1">
    <property type="nucleotide sequence ID" value="NZ_BOMJ01000010.1"/>
</dbReference>
<dbReference type="Pfam" id="PF03721">
    <property type="entry name" value="UDPG_MGDP_dh_N"/>
    <property type="match status" value="1"/>
</dbReference>
<comment type="catalytic activity">
    <reaction evidence="6 7">
        <text>UDP-alpha-D-glucose + 2 NAD(+) + H2O = UDP-alpha-D-glucuronate + 2 NADH + 3 H(+)</text>
        <dbReference type="Rhea" id="RHEA:23596"/>
        <dbReference type="ChEBI" id="CHEBI:15377"/>
        <dbReference type="ChEBI" id="CHEBI:15378"/>
        <dbReference type="ChEBI" id="CHEBI:57540"/>
        <dbReference type="ChEBI" id="CHEBI:57945"/>
        <dbReference type="ChEBI" id="CHEBI:58052"/>
        <dbReference type="ChEBI" id="CHEBI:58885"/>
        <dbReference type="EC" id="1.1.1.22"/>
    </reaction>
</comment>
<feature type="binding site" evidence="10">
    <location>
        <position position="84"/>
    </location>
    <ligand>
        <name>NAD(+)</name>
        <dbReference type="ChEBI" id="CHEBI:57540"/>
    </ligand>
</feature>
<keyword evidence="5 7" id="KW-0520">NAD</keyword>
<dbReference type="EMBL" id="LT629758">
    <property type="protein sequence ID" value="SDT41006.1"/>
    <property type="molecule type" value="Genomic_DNA"/>
</dbReference>
<evidence type="ECO:0000256" key="3">
    <source>
        <dbReference type="ARBA" id="ARBA00012954"/>
    </source>
</evidence>
<organism evidence="12 13">
    <name type="scientific">Actinoplanes derwentensis</name>
    <dbReference type="NCBI Taxonomy" id="113562"/>
    <lineage>
        <taxon>Bacteria</taxon>
        <taxon>Bacillati</taxon>
        <taxon>Actinomycetota</taxon>
        <taxon>Actinomycetes</taxon>
        <taxon>Micromonosporales</taxon>
        <taxon>Micromonosporaceae</taxon>
        <taxon>Actinoplanes</taxon>
    </lineage>
</organism>
<dbReference type="SMART" id="SM00984">
    <property type="entry name" value="UDPG_MGDP_dh_C"/>
    <property type="match status" value="1"/>
</dbReference>
<name>A0A1H2A6D5_9ACTN</name>
<dbReference type="Pfam" id="PF00984">
    <property type="entry name" value="UDPG_MGDP_dh"/>
    <property type="match status" value="1"/>
</dbReference>
<dbReference type="GO" id="GO:0006065">
    <property type="term" value="P:UDP-glucuronate biosynthetic process"/>
    <property type="evidence" value="ECO:0007669"/>
    <property type="project" value="UniProtKB-UniPathway"/>
</dbReference>
<dbReference type="GO" id="GO:0051287">
    <property type="term" value="F:NAD binding"/>
    <property type="evidence" value="ECO:0007669"/>
    <property type="project" value="InterPro"/>
</dbReference>
<dbReference type="InterPro" id="IPR028357">
    <property type="entry name" value="UDPglc_DH_bac"/>
</dbReference>
<feature type="binding site" evidence="10">
    <location>
        <position position="120"/>
    </location>
    <ligand>
        <name>NAD(+)</name>
        <dbReference type="ChEBI" id="CHEBI:57540"/>
    </ligand>
</feature>
<evidence type="ECO:0000313" key="12">
    <source>
        <dbReference type="EMBL" id="SDT41006.1"/>
    </source>
</evidence>
<comment type="pathway">
    <text evidence="1">Nucleotide-sugar biosynthesis; UDP-alpha-D-glucuronate biosynthesis; UDP-alpha-D-glucuronate from UDP-alpha-D-glucose: step 1/1.</text>
</comment>
<accession>A0A1H2A6D5</accession>
<evidence type="ECO:0000256" key="4">
    <source>
        <dbReference type="ARBA" id="ARBA00023002"/>
    </source>
</evidence>
<dbReference type="OrthoDB" id="5193947at2"/>
<proteinExistence type="inferred from homology"/>
<feature type="active site" description="Nucleophile" evidence="8">
    <location>
        <position position="283"/>
    </location>
</feature>
<dbReference type="PIRSF" id="PIRSF500134">
    <property type="entry name" value="UDPglc_DH_bac"/>
    <property type="match status" value="1"/>
</dbReference>
<feature type="binding site" evidence="10">
    <location>
        <position position="350"/>
    </location>
    <ligand>
        <name>NAD(+)</name>
        <dbReference type="ChEBI" id="CHEBI:57540"/>
    </ligand>
</feature>
<dbReference type="Gene3D" id="3.40.50.720">
    <property type="entry name" value="NAD(P)-binding Rossmann-like Domain"/>
    <property type="match status" value="2"/>
</dbReference>
<dbReference type="InterPro" id="IPR014027">
    <property type="entry name" value="UDP-Glc/GDP-Man_DH_C"/>
</dbReference>
<dbReference type="InterPro" id="IPR014026">
    <property type="entry name" value="UDP-Glc/GDP-Man_DH_dimer"/>
</dbReference>
<dbReference type="GO" id="GO:0003979">
    <property type="term" value="F:UDP-glucose 6-dehydrogenase activity"/>
    <property type="evidence" value="ECO:0007669"/>
    <property type="project" value="UniProtKB-EC"/>
</dbReference>
<dbReference type="SUPFAM" id="SSF52413">
    <property type="entry name" value="UDP-glucose/GDP-mannose dehydrogenase C-terminal domain"/>
    <property type="match status" value="1"/>
</dbReference>
<evidence type="ECO:0000256" key="7">
    <source>
        <dbReference type="PIRNR" id="PIRNR000124"/>
    </source>
</evidence>
<dbReference type="PANTHER" id="PTHR43750:SF3">
    <property type="entry name" value="UDP-GLUCOSE 6-DEHYDROGENASE TUAD"/>
    <property type="match status" value="1"/>
</dbReference>
<evidence type="ECO:0000256" key="2">
    <source>
        <dbReference type="ARBA" id="ARBA00006601"/>
    </source>
</evidence>
<dbReference type="EC" id="1.1.1.22" evidence="3 7"/>
<feature type="binding site" evidence="9">
    <location>
        <position position="280"/>
    </location>
    <ligand>
        <name>substrate</name>
    </ligand>
</feature>
<dbReference type="Gene3D" id="1.20.5.100">
    <property type="entry name" value="Cytochrome c1, transmembrane anchor, C-terminal"/>
    <property type="match status" value="1"/>
</dbReference>
<evidence type="ECO:0000256" key="5">
    <source>
        <dbReference type="ARBA" id="ARBA00023027"/>
    </source>
</evidence>
<evidence type="ECO:0000256" key="10">
    <source>
        <dbReference type="PIRSR" id="PIRSR500134-3"/>
    </source>
</evidence>
<feature type="binding site" evidence="9">
    <location>
        <begin position="272"/>
        <end position="276"/>
    </location>
    <ligand>
        <name>substrate</name>
    </ligand>
</feature>
<keyword evidence="4 7" id="KW-0560">Oxidoreductase</keyword>
<dbReference type="STRING" id="113562.SAMN04489716_3665"/>
<dbReference type="PANTHER" id="PTHR43750">
    <property type="entry name" value="UDP-GLUCOSE 6-DEHYDROGENASE TUAD"/>
    <property type="match status" value="1"/>
</dbReference>
<dbReference type="AlphaFoldDB" id="A0A1H2A6D5"/>
<dbReference type="SUPFAM" id="SSF48179">
    <property type="entry name" value="6-phosphogluconate dehydrogenase C-terminal domain-like"/>
    <property type="match status" value="1"/>
</dbReference>
<comment type="similarity">
    <text evidence="2 7">Belongs to the UDP-glucose/GDP-mannose dehydrogenase family.</text>
</comment>
<reference evidence="12 13" key="1">
    <citation type="submission" date="2016-10" db="EMBL/GenBank/DDBJ databases">
        <authorList>
            <person name="de Groot N.N."/>
        </authorList>
    </citation>
    <scope>NUCLEOTIDE SEQUENCE [LARGE SCALE GENOMIC DNA]</scope>
    <source>
        <strain evidence="12 13">DSM 43941</strain>
    </source>
</reference>
<dbReference type="UniPathway" id="UPA00038">
    <property type="reaction ID" value="UER00491"/>
</dbReference>